<sequence>MFFKKSKISAFKAIFLASMSHVSVLSPAAELTTASVIHSATSRKGGARNFDASEICLSAKPVAPVDSDESFEAGKSSLLTPDFFDFYQLSPDFSNIYRLQKRVVSTQVLPSSNNRTRYEYTMHEEEACSRELYTIVEEDEGKPIRIVKGKSIIIVDDYSDDESEVGTEEVTWRRMYTIIEEDEEEGMYAVSKCVRFVDDSDEESEESAWQGCHFEVVSGKVEEEYDAESDEDESNKQDGLMTFATALKMLASPKSVEFHEVANEWDGVFDENLLPPLEFLTENGKC</sequence>
<keyword evidence="2" id="KW-1185">Reference proteome</keyword>
<proteinExistence type="predicted"/>
<evidence type="ECO:0000313" key="2">
    <source>
        <dbReference type="Proteomes" id="UP001383192"/>
    </source>
</evidence>
<organism evidence="1 2">
    <name type="scientific">Paramarasmius palmivorus</name>
    <dbReference type="NCBI Taxonomy" id="297713"/>
    <lineage>
        <taxon>Eukaryota</taxon>
        <taxon>Fungi</taxon>
        <taxon>Dikarya</taxon>
        <taxon>Basidiomycota</taxon>
        <taxon>Agaricomycotina</taxon>
        <taxon>Agaricomycetes</taxon>
        <taxon>Agaricomycetidae</taxon>
        <taxon>Agaricales</taxon>
        <taxon>Marasmiineae</taxon>
        <taxon>Marasmiaceae</taxon>
        <taxon>Paramarasmius</taxon>
    </lineage>
</organism>
<dbReference type="EMBL" id="JAYKXP010000022">
    <property type="protein sequence ID" value="KAK7045958.1"/>
    <property type="molecule type" value="Genomic_DNA"/>
</dbReference>
<comment type="caution">
    <text evidence="1">The sequence shown here is derived from an EMBL/GenBank/DDBJ whole genome shotgun (WGS) entry which is preliminary data.</text>
</comment>
<dbReference type="Proteomes" id="UP001383192">
    <property type="component" value="Unassembled WGS sequence"/>
</dbReference>
<protein>
    <submittedName>
        <fullName evidence="1">Uncharacterized protein</fullName>
    </submittedName>
</protein>
<evidence type="ECO:0000313" key="1">
    <source>
        <dbReference type="EMBL" id="KAK7045958.1"/>
    </source>
</evidence>
<accession>A0AAW0D2U2</accession>
<name>A0AAW0D2U2_9AGAR</name>
<dbReference type="AlphaFoldDB" id="A0AAW0D2U2"/>
<reference evidence="1 2" key="1">
    <citation type="submission" date="2024-01" db="EMBL/GenBank/DDBJ databases">
        <title>A draft genome for a cacao thread blight-causing isolate of Paramarasmius palmivorus.</title>
        <authorList>
            <person name="Baruah I.K."/>
            <person name="Bukari Y."/>
            <person name="Amoako-Attah I."/>
            <person name="Meinhardt L.W."/>
            <person name="Bailey B.A."/>
            <person name="Cohen S.P."/>
        </authorList>
    </citation>
    <scope>NUCLEOTIDE SEQUENCE [LARGE SCALE GENOMIC DNA]</scope>
    <source>
        <strain evidence="1 2">GH-12</strain>
    </source>
</reference>
<gene>
    <name evidence="1" type="ORF">VNI00_006953</name>
</gene>